<protein>
    <recommendedName>
        <fullName evidence="1">Xylose isomerase-like TIM barrel domain-containing protein</fullName>
    </recommendedName>
</protein>
<dbReference type="AlphaFoldDB" id="A0A2K9ZCH6"/>
<dbReference type="Proteomes" id="UP000238523">
    <property type="component" value="Plasmid pRLN1"/>
</dbReference>
<proteinExistence type="predicted"/>
<sequence length="252" mass="28766">MKTLVQLYSARNFTPWDRILDQVKSSAYDGVEGFFANYEDPAAFRRLLDERGLIMPQGHFGLDLLESNFEKAISIARTLGIDTVIAPWLAPEDRPADLAGWKILAARLDLLDHKVRGEGFDFAWHNHDFEFVPVENGLIPMDILLDAAPEMNWEADLGWILRAGGDPLDWLRARAERVVAVHLKDVQPNHATALEDGWADLGHGVSDWRPIFEEFEKLPYLKAHVAEHDNPVDLDRFLRRWSQSFKTLASQK</sequence>
<dbReference type="Gene3D" id="3.20.20.150">
    <property type="entry name" value="Divalent-metal-dependent TIM barrel enzymes"/>
    <property type="match status" value="1"/>
</dbReference>
<dbReference type="InterPro" id="IPR036237">
    <property type="entry name" value="Xyl_isomerase-like_sf"/>
</dbReference>
<evidence type="ECO:0000313" key="2">
    <source>
        <dbReference type="EMBL" id="AUW45900.1"/>
    </source>
</evidence>
<reference evidence="2 3" key="1">
    <citation type="submission" date="2017-11" db="EMBL/GenBank/DDBJ databases">
        <title>Complete genome of Rhizobium leguminosarum Norway, an ineffective micro-symbiont.</title>
        <authorList>
            <person name="Hoffrichter A."/>
            <person name="Liang J."/>
            <person name="Brachmann A."/>
            <person name="Marin M."/>
        </authorList>
    </citation>
    <scope>NUCLEOTIDE SEQUENCE [LARGE SCALE GENOMIC DNA]</scope>
    <source>
        <strain evidence="2 3">Norway</strain>
        <plasmid evidence="3">Plasmid prln1</plasmid>
    </source>
</reference>
<keyword evidence="2" id="KW-0614">Plasmid</keyword>
<evidence type="ECO:0000313" key="3">
    <source>
        <dbReference type="Proteomes" id="UP000238523"/>
    </source>
</evidence>
<name>A0A2K9ZCH6_RHILE</name>
<dbReference type="PANTHER" id="PTHR12110">
    <property type="entry name" value="HYDROXYPYRUVATE ISOMERASE"/>
    <property type="match status" value="1"/>
</dbReference>
<geneLocation type="plasmid" evidence="3">
    <name>prln1</name>
</geneLocation>
<dbReference type="Pfam" id="PF01261">
    <property type="entry name" value="AP_endonuc_2"/>
    <property type="match status" value="1"/>
</dbReference>
<organism evidence="2 3">
    <name type="scientific">Rhizobium leguminosarum</name>
    <dbReference type="NCBI Taxonomy" id="384"/>
    <lineage>
        <taxon>Bacteria</taxon>
        <taxon>Pseudomonadati</taxon>
        <taxon>Pseudomonadota</taxon>
        <taxon>Alphaproteobacteria</taxon>
        <taxon>Hyphomicrobiales</taxon>
        <taxon>Rhizobiaceae</taxon>
        <taxon>Rhizobium/Agrobacterium group</taxon>
        <taxon>Rhizobium</taxon>
    </lineage>
</organism>
<dbReference type="RefSeq" id="WP_105008640.1">
    <property type="nucleotide sequence ID" value="NZ_CAXURF020000004.1"/>
</dbReference>
<evidence type="ECO:0000259" key="1">
    <source>
        <dbReference type="Pfam" id="PF01261"/>
    </source>
</evidence>
<dbReference type="PANTHER" id="PTHR12110:SF41">
    <property type="entry name" value="INOSOSE DEHYDRATASE"/>
    <property type="match status" value="1"/>
</dbReference>
<feature type="domain" description="Xylose isomerase-like TIM barrel" evidence="1">
    <location>
        <begin position="20"/>
        <end position="229"/>
    </location>
</feature>
<accession>A0A2K9ZCH6</accession>
<dbReference type="SUPFAM" id="SSF51658">
    <property type="entry name" value="Xylose isomerase-like"/>
    <property type="match status" value="1"/>
</dbReference>
<dbReference type="InterPro" id="IPR013022">
    <property type="entry name" value="Xyl_isomerase-like_TIM-brl"/>
</dbReference>
<dbReference type="InterPro" id="IPR050312">
    <property type="entry name" value="IolE/XylAMocC-like"/>
</dbReference>
<gene>
    <name evidence="2" type="ORF">CUJ84_pRLN1000439</name>
</gene>
<dbReference type="EMBL" id="CP025013">
    <property type="protein sequence ID" value="AUW45900.1"/>
    <property type="molecule type" value="Genomic_DNA"/>
</dbReference>